<dbReference type="InterPro" id="IPR050624">
    <property type="entry name" value="HTH-type_Tx_Regulator"/>
</dbReference>
<keyword evidence="1" id="KW-0678">Repressor</keyword>
<protein>
    <submittedName>
        <fullName evidence="5">TetR family transcriptional regulator</fullName>
    </submittedName>
</protein>
<dbReference type="EMBL" id="CCXW01000001">
    <property type="protein sequence ID" value="CEG34560.1"/>
    <property type="molecule type" value="Genomic_DNA"/>
</dbReference>
<dbReference type="AlphaFoldDB" id="A0AAN2PKS7"/>
<dbReference type="Gene3D" id="1.10.10.60">
    <property type="entry name" value="Homeodomain-like"/>
    <property type="match status" value="1"/>
</dbReference>
<dbReference type="InterPro" id="IPR009057">
    <property type="entry name" value="Homeodomain-like_sf"/>
</dbReference>
<feature type="DNA-binding region" description="H-T-H motif" evidence="3">
    <location>
        <begin position="25"/>
        <end position="44"/>
    </location>
</feature>
<feature type="domain" description="HTH tetR-type" evidence="4">
    <location>
        <begin position="2"/>
        <end position="62"/>
    </location>
</feature>
<dbReference type="Proteomes" id="UP000182110">
    <property type="component" value="Unassembled WGS sequence"/>
</dbReference>
<dbReference type="InterPro" id="IPR001647">
    <property type="entry name" value="HTH_TetR"/>
</dbReference>
<evidence type="ECO:0000259" key="4">
    <source>
        <dbReference type="PROSITE" id="PS50977"/>
    </source>
</evidence>
<keyword evidence="6" id="KW-1185">Reference proteome</keyword>
<sequence>MVKTKDKIIRKSVELISLYGYVNFSIGNVAKEVQVSKGVVNYHFPQKELLLEAIITQYYEKAAIYMGEHMILEEDAKRMLESYIESNLRFVSENKAETLAITEIVLNGRNENGELIFVDENNSILNPLIEIFQYGQDVDRSFRKFPPEIMARAVRNVIDSFSSTIAKEEMTDIDSVIMEIKTIFDKATERSD</sequence>
<dbReference type="PANTHER" id="PTHR43479:SF11">
    <property type="entry name" value="ACREF_ENVCD OPERON REPRESSOR-RELATED"/>
    <property type="match status" value="1"/>
</dbReference>
<dbReference type="PANTHER" id="PTHR43479">
    <property type="entry name" value="ACREF/ENVCD OPERON REPRESSOR-RELATED"/>
    <property type="match status" value="1"/>
</dbReference>
<gene>
    <name evidence="5" type="ORF">BN1180_04763</name>
</gene>
<dbReference type="GO" id="GO:0003677">
    <property type="term" value="F:DNA binding"/>
    <property type="evidence" value="ECO:0007669"/>
    <property type="project" value="UniProtKB-UniRule"/>
</dbReference>
<dbReference type="SUPFAM" id="SSF46689">
    <property type="entry name" value="Homeodomain-like"/>
    <property type="match status" value="1"/>
</dbReference>
<dbReference type="Pfam" id="PF00440">
    <property type="entry name" value="TetR_N"/>
    <property type="match status" value="1"/>
</dbReference>
<comment type="caution">
    <text evidence="5">The sequence shown here is derived from an EMBL/GenBank/DDBJ whole genome shotgun (WGS) entry which is preliminary data.</text>
</comment>
<evidence type="ECO:0000256" key="2">
    <source>
        <dbReference type="ARBA" id="ARBA00023125"/>
    </source>
</evidence>
<reference evidence="5 6" key="1">
    <citation type="journal article" date="2014" name="Genome Announc.">
        <title>Genome Sequence of Bacillus simplex Strain P558, Isolated from a Human Fecal Sample.</title>
        <authorList>
            <person name="Croce O."/>
            <person name="Hugon P."/>
            <person name="Lagier J.C."/>
            <person name="Bibi F."/>
            <person name="Robert C."/>
            <person name="Azhar E.I."/>
            <person name="Raoult D."/>
            <person name="Fournier P.E."/>
        </authorList>
    </citation>
    <scope>NUCLEOTIDE SEQUENCE [LARGE SCALE GENOMIC DNA]</scope>
    <source>
        <strain evidence="5 6">P558</strain>
    </source>
</reference>
<name>A0AAN2PKS7_9BACI</name>
<evidence type="ECO:0000256" key="3">
    <source>
        <dbReference type="PROSITE-ProRule" id="PRU00335"/>
    </source>
</evidence>
<organism evidence="5 6">
    <name type="scientific">Peribacillus simplex</name>
    <dbReference type="NCBI Taxonomy" id="1478"/>
    <lineage>
        <taxon>Bacteria</taxon>
        <taxon>Bacillati</taxon>
        <taxon>Bacillota</taxon>
        <taxon>Bacilli</taxon>
        <taxon>Bacillales</taxon>
        <taxon>Bacillaceae</taxon>
        <taxon>Peribacillus</taxon>
    </lineage>
</organism>
<keyword evidence="2 3" id="KW-0238">DNA-binding</keyword>
<evidence type="ECO:0000313" key="5">
    <source>
        <dbReference type="EMBL" id="CEG34560.1"/>
    </source>
</evidence>
<dbReference type="PRINTS" id="PR00455">
    <property type="entry name" value="HTHTETR"/>
</dbReference>
<dbReference type="PROSITE" id="PS50977">
    <property type="entry name" value="HTH_TETR_2"/>
    <property type="match status" value="1"/>
</dbReference>
<evidence type="ECO:0000256" key="1">
    <source>
        <dbReference type="ARBA" id="ARBA00022491"/>
    </source>
</evidence>
<dbReference type="Gene3D" id="1.10.357.10">
    <property type="entry name" value="Tetracycline Repressor, domain 2"/>
    <property type="match status" value="1"/>
</dbReference>
<accession>A0AAN2PKS7</accession>
<evidence type="ECO:0000313" key="6">
    <source>
        <dbReference type="Proteomes" id="UP000182110"/>
    </source>
</evidence>
<proteinExistence type="predicted"/>